<keyword evidence="3" id="KW-1185">Reference proteome</keyword>
<organism evidence="2 3">
    <name type="scientific">Spodoptera littoralis</name>
    <name type="common">Egyptian cotton leafworm</name>
    <dbReference type="NCBI Taxonomy" id="7109"/>
    <lineage>
        <taxon>Eukaryota</taxon>
        <taxon>Metazoa</taxon>
        <taxon>Ecdysozoa</taxon>
        <taxon>Arthropoda</taxon>
        <taxon>Hexapoda</taxon>
        <taxon>Insecta</taxon>
        <taxon>Pterygota</taxon>
        <taxon>Neoptera</taxon>
        <taxon>Endopterygota</taxon>
        <taxon>Lepidoptera</taxon>
        <taxon>Glossata</taxon>
        <taxon>Ditrysia</taxon>
        <taxon>Noctuoidea</taxon>
        <taxon>Noctuidae</taxon>
        <taxon>Amphipyrinae</taxon>
        <taxon>Spodoptera</taxon>
    </lineage>
</organism>
<keyword evidence="1" id="KW-0472">Membrane</keyword>
<sequence length="107" mass="11712">MKDLTSIDGDYNDGVSYHDLHNYTVIYLLASALCAAGAVHVWRRLRRVRSVALQALPPCTPRQQLQSASVISVNELSEPGDIELSAISSACKQNRATSPMLRESILS</sequence>
<protein>
    <submittedName>
        <fullName evidence="2">Uncharacterized protein</fullName>
    </submittedName>
</protein>
<accession>A0A9P0IC65</accession>
<dbReference type="AlphaFoldDB" id="A0A9P0IC65"/>
<name>A0A9P0IC65_SPOLI</name>
<reference evidence="2" key="1">
    <citation type="submission" date="2022-02" db="EMBL/GenBank/DDBJ databases">
        <authorList>
            <person name="King R."/>
        </authorList>
    </citation>
    <scope>NUCLEOTIDE SEQUENCE</scope>
</reference>
<dbReference type="EMBL" id="LR824535">
    <property type="protein sequence ID" value="CAH1644053.1"/>
    <property type="molecule type" value="Genomic_DNA"/>
</dbReference>
<evidence type="ECO:0000313" key="3">
    <source>
        <dbReference type="Proteomes" id="UP001153321"/>
    </source>
</evidence>
<keyword evidence="1" id="KW-1133">Transmembrane helix</keyword>
<dbReference type="Proteomes" id="UP001153321">
    <property type="component" value="Chromosome 4"/>
</dbReference>
<proteinExistence type="predicted"/>
<gene>
    <name evidence="2" type="ORF">SPLIT_LOCUS9407</name>
</gene>
<evidence type="ECO:0000313" key="2">
    <source>
        <dbReference type="EMBL" id="CAH1644053.1"/>
    </source>
</evidence>
<evidence type="ECO:0000256" key="1">
    <source>
        <dbReference type="SAM" id="Phobius"/>
    </source>
</evidence>
<feature type="transmembrane region" description="Helical" evidence="1">
    <location>
        <begin position="20"/>
        <end position="42"/>
    </location>
</feature>
<keyword evidence="1" id="KW-0812">Transmembrane</keyword>